<proteinExistence type="inferred from homology"/>
<dbReference type="Proteomes" id="UP000323671">
    <property type="component" value="Chromosome"/>
</dbReference>
<feature type="compositionally biased region" description="Polar residues" evidence="5">
    <location>
        <begin position="660"/>
        <end position="677"/>
    </location>
</feature>
<dbReference type="CDD" id="cd06225">
    <property type="entry name" value="HAMP"/>
    <property type="match status" value="1"/>
</dbReference>
<comment type="subcellular location">
    <subcellularLocation>
        <location evidence="1">Membrane</location>
    </subcellularLocation>
</comment>
<dbReference type="AlphaFoldDB" id="A0A5C1E4L1"/>
<dbReference type="EMBL" id="CP022579">
    <property type="protein sequence ID" value="QEL63654.1"/>
    <property type="molecule type" value="Genomic_DNA"/>
</dbReference>
<feature type="transmembrane region" description="Helical" evidence="6">
    <location>
        <begin position="326"/>
        <end position="347"/>
    </location>
</feature>
<feature type="region of interest" description="Disordered" evidence="5">
    <location>
        <begin position="645"/>
        <end position="677"/>
    </location>
</feature>
<dbReference type="InterPro" id="IPR003660">
    <property type="entry name" value="HAMP_dom"/>
</dbReference>
<organism evidence="9 10">
    <name type="scientific">Oryzomicrobium terrae</name>
    <dbReference type="NCBI Taxonomy" id="1735038"/>
    <lineage>
        <taxon>Bacteria</taxon>
        <taxon>Pseudomonadati</taxon>
        <taxon>Pseudomonadota</taxon>
        <taxon>Betaproteobacteria</taxon>
        <taxon>Rhodocyclales</taxon>
        <taxon>Rhodocyclaceae</taxon>
        <taxon>Oryzomicrobium</taxon>
    </lineage>
</organism>
<dbReference type="Gene3D" id="1.10.287.950">
    <property type="entry name" value="Methyl-accepting chemotaxis protein"/>
    <property type="match status" value="1"/>
</dbReference>
<keyword evidence="2 4" id="KW-0807">Transducer</keyword>
<dbReference type="Pfam" id="PF17201">
    <property type="entry name" value="Cache_3-Cache_2"/>
    <property type="match status" value="1"/>
</dbReference>
<evidence type="ECO:0000256" key="3">
    <source>
        <dbReference type="ARBA" id="ARBA00029447"/>
    </source>
</evidence>
<protein>
    <recommendedName>
        <fullName evidence="11">Methyl-accepting chemotaxis protein</fullName>
    </recommendedName>
</protein>
<keyword evidence="6" id="KW-1133">Transmembrane helix</keyword>
<evidence type="ECO:0000256" key="2">
    <source>
        <dbReference type="ARBA" id="ARBA00023224"/>
    </source>
</evidence>
<dbReference type="Gene3D" id="3.30.450.20">
    <property type="entry name" value="PAS domain"/>
    <property type="match status" value="1"/>
</dbReference>
<comment type="similarity">
    <text evidence="3">Belongs to the methyl-accepting chemotaxis (MCP) protein family.</text>
</comment>
<dbReference type="CDD" id="cd11386">
    <property type="entry name" value="MCP_signal"/>
    <property type="match status" value="1"/>
</dbReference>
<evidence type="ECO:0000259" key="7">
    <source>
        <dbReference type="PROSITE" id="PS50111"/>
    </source>
</evidence>
<keyword evidence="6" id="KW-0472">Membrane</keyword>
<dbReference type="PANTHER" id="PTHR32089">
    <property type="entry name" value="METHYL-ACCEPTING CHEMOTAXIS PROTEIN MCPB"/>
    <property type="match status" value="1"/>
</dbReference>
<gene>
    <name evidence="9" type="ORF">OTERR_01780</name>
</gene>
<evidence type="ECO:0000259" key="8">
    <source>
        <dbReference type="PROSITE" id="PS50885"/>
    </source>
</evidence>
<dbReference type="FunFam" id="1.10.287.950:FF:000001">
    <property type="entry name" value="Methyl-accepting chemotaxis sensory transducer"/>
    <property type="match status" value="1"/>
</dbReference>
<dbReference type="PANTHER" id="PTHR32089:SF112">
    <property type="entry name" value="LYSOZYME-LIKE PROTEIN-RELATED"/>
    <property type="match status" value="1"/>
</dbReference>
<dbReference type="PROSITE" id="PS50111">
    <property type="entry name" value="CHEMOTAXIS_TRANSDUC_2"/>
    <property type="match status" value="1"/>
</dbReference>
<dbReference type="InterPro" id="IPR033462">
    <property type="entry name" value="Cache_3-Cache_2"/>
</dbReference>
<dbReference type="GO" id="GO:0006935">
    <property type="term" value="P:chemotaxis"/>
    <property type="evidence" value="ECO:0007669"/>
    <property type="project" value="UniProtKB-ARBA"/>
</dbReference>
<dbReference type="PROSITE" id="PS50885">
    <property type="entry name" value="HAMP"/>
    <property type="match status" value="1"/>
</dbReference>
<evidence type="ECO:0000256" key="4">
    <source>
        <dbReference type="PROSITE-ProRule" id="PRU00284"/>
    </source>
</evidence>
<dbReference type="InterPro" id="IPR004089">
    <property type="entry name" value="MCPsignal_dom"/>
</dbReference>
<feature type="domain" description="Methyl-accepting transducer" evidence="7">
    <location>
        <begin position="405"/>
        <end position="641"/>
    </location>
</feature>
<accession>A0A5C1E4L1</accession>
<dbReference type="Pfam" id="PF00015">
    <property type="entry name" value="MCPsignal"/>
    <property type="match status" value="1"/>
</dbReference>
<dbReference type="CDD" id="cd12912">
    <property type="entry name" value="PDC2_MCP_like"/>
    <property type="match status" value="1"/>
</dbReference>
<name>A0A5C1E4L1_9RHOO</name>
<evidence type="ECO:0000313" key="9">
    <source>
        <dbReference type="EMBL" id="QEL63654.1"/>
    </source>
</evidence>
<reference evidence="9 10" key="1">
    <citation type="submission" date="2017-07" db="EMBL/GenBank/DDBJ databases">
        <title>Complete genome sequence of Oryzomicrobium terrae TPP412.</title>
        <authorList>
            <person name="Chiu L.-W."/>
            <person name="Lo K.-J."/>
            <person name="Tsai Y.-M."/>
            <person name="Lin S.-S."/>
            <person name="Kuo C.-H."/>
            <person name="Liu C.-T."/>
        </authorList>
    </citation>
    <scope>NUCLEOTIDE SEQUENCE [LARGE SCALE GENOMIC DNA]</scope>
    <source>
        <strain evidence="9 10">TPP412</strain>
    </source>
</reference>
<evidence type="ECO:0000256" key="5">
    <source>
        <dbReference type="SAM" id="MobiDB-lite"/>
    </source>
</evidence>
<dbReference type="GO" id="GO:0016020">
    <property type="term" value="C:membrane"/>
    <property type="evidence" value="ECO:0007669"/>
    <property type="project" value="UniProtKB-SubCell"/>
</dbReference>
<dbReference type="SUPFAM" id="SSF58104">
    <property type="entry name" value="Methyl-accepting chemotaxis protein (MCP) signaling domain"/>
    <property type="match status" value="1"/>
</dbReference>
<dbReference type="GO" id="GO:0007165">
    <property type="term" value="P:signal transduction"/>
    <property type="evidence" value="ECO:0007669"/>
    <property type="project" value="UniProtKB-KW"/>
</dbReference>
<dbReference type="SMART" id="SM00283">
    <property type="entry name" value="MA"/>
    <property type="match status" value="1"/>
</dbReference>
<evidence type="ECO:0000256" key="6">
    <source>
        <dbReference type="SAM" id="Phobius"/>
    </source>
</evidence>
<evidence type="ECO:0000256" key="1">
    <source>
        <dbReference type="ARBA" id="ARBA00004370"/>
    </source>
</evidence>
<feature type="domain" description="HAMP" evidence="8">
    <location>
        <begin position="346"/>
        <end position="400"/>
    </location>
</feature>
<dbReference type="SMART" id="SM00304">
    <property type="entry name" value="HAMP"/>
    <property type="match status" value="1"/>
</dbReference>
<evidence type="ECO:0008006" key="11">
    <source>
        <dbReference type="Google" id="ProtNLM"/>
    </source>
</evidence>
<keyword evidence="10" id="KW-1185">Reference proteome</keyword>
<sequence length="677" mass="71412">MKRLSLSKQILVIAALATLIMVLVQNSVVAYLARHSAIAQTEAALNEQAALIVTTLEYAQSSLKEQARSALADYQRSLPGPVHLTGRMIKTGDIELPEVAAGNLVLNNNSAFLEAFAKANQGREVGWLVAHEGKLYRIATLVKRANGQYRNGEEMPANAPGSYTPDILANKPYLGTVQRGGKMNAIAVFPITDDSGKVISGVAMRMDAESNVALLKKKLHETRIAQTGYPFVLAEPFGDLKEGMYMIHPTMEGKKFSELGAQGAKVGEAILQHKEGLLSYEWPDADGNQREKVIVVRDLPELHWKVGVGSWTDEFTGGTRALRNKVIGVSVLLGLALVVALAAFAAWRLKPVSGLVQATERLGAGDFSAPLSGDPTSRNEVDVLSRSLGQAIASIRDLIAGLKHTSGALGSTAQELSASSADLDQATAAQSEAAASMSASSEQLSVSIDQVAEGARSALALTQEAKSVVETGQSTVGQAIAAMEETAQAVQQSADQVGELGRRSQEIEHVLTAIKGIAEQTNLLALNAAIEAARAGEAGRGFAVVADEVRKLAEQSGKSAQEISTILSQVQAGVGSVRETIGCAVDQVARSVDASRQLESALGQVAEHSGQLAEAIEDIAGATHEQASAAQSIARQVEQVAVMAEQTGRSAQTNRERSDSLLQSAETLSSDTSRFKV</sequence>
<evidence type="ECO:0000313" key="10">
    <source>
        <dbReference type="Proteomes" id="UP000323671"/>
    </source>
</evidence>
<keyword evidence="6" id="KW-0812">Transmembrane</keyword>
<dbReference type="RefSeq" id="WP_149424565.1">
    <property type="nucleotide sequence ID" value="NZ_CP022579.1"/>
</dbReference>
<dbReference type="KEGG" id="otr:OTERR_01780"/>